<organism evidence="2 3">
    <name type="scientific">Candidatus Brocadia sinica JPN1</name>
    <dbReference type="NCBI Taxonomy" id="1197129"/>
    <lineage>
        <taxon>Bacteria</taxon>
        <taxon>Pseudomonadati</taxon>
        <taxon>Planctomycetota</taxon>
        <taxon>Candidatus Brocadiia</taxon>
        <taxon>Candidatus Brocadiales</taxon>
        <taxon>Candidatus Brocadiaceae</taxon>
        <taxon>Candidatus Brocadia</taxon>
    </lineage>
</organism>
<dbReference type="Pfam" id="PF04316">
    <property type="entry name" value="FlgM"/>
    <property type="match status" value="1"/>
</dbReference>
<evidence type="ECO:0000313" key="2">
    <source>
        <dbReference type="EMBL" id="GAN34057.1"/>
    </source>
</evidence>
<sequence length="111" mass="12517">MPIEDVSKTSLHQGVANINRIEINRPHAKVEKDERSAKVKFDSVDISKEARNLEKTIASLKASVSEMHDVRAAKMKEVKIKLENGFYDQPEVIEQVAKKVADVFSVKKQEA</sequence>
<name>A0ABQ0JZ91_9BACT</name>
<evidence type="ECO:0000259" key="1">
    <source>
        <dbReference type="Pfam" id="PF04316"/>
    </source>
</evidence>
<dbReference type="Proteomes" id="UP000032309">
    <property type="component" value="Unassembled WGS sequence"/>
</dbReference>
<accession>A0ABQ0JZ91</accession>
<keyword evidence="3" id="KW-1185">Reference proteome</keyword>
<dbReference type="InterPro" id="IPR031316">
    <property type="entry name" value="FlgM_C"/>
</dbReference>
<dbReference type="EMBL" id="BAFN01000001">
    <property type="protein sequence ID" value="GAN34057.1"/>
    <property type="molecule type" value="Genomic_DNA"/>
</dbReference>
<feature type="domain" description="Anti-sigma-28 factor FlgM C-terminal" evidence="1">
    <location>
        <begin position="42"/>
        <end position="99"/>
    </location>
</feature>
<reference evidence="3" key="1">
    <citation type="journal article" date="2015" name="Genome Announc.">
        <title>Draft Genome Sequence of an Anaerobic Ammonium-Oxidizing Bacterium, "Candidatus Brocadia sinica".</title>
        <authorList>
            <person name="Oshiki M."/>
            <person name="Shinyako-Hata K."/>
            <person name="Satoh H."/>
            <person name="Okabe S."/>
        </authorList>
    </citation>
    <scope>NUCLEOTIDE SEQUENCE [LARGE SCALE GENOMIC DNA]</scope>
    <source>
        <strain evidence="3">JPN1</strain>
    </source>
</reference>
<proteinExistence type="predicted"/>
<dbReference type="SUPFAM" id="SSF101498">
    <property type="entry name" value="Anti-sigma factor FlgM"/>
    <property type="match status" value="1"/>
</dbReference>
<protein>
    <recommendedName>
        <fullName evidence="1">Anti-sigma-28 factor FlgM C-terminal domain-containing protein</fullName>
    </recommendedName>
</protein>
<gene>
    <name evidence="2" type="ORF">BROSI_A2592</name>
</gene>
<dbReference type="RefSeq" id="WP_052564103.1">
    <property type="nucleotide sequence ID" value="NZ_BAFN01000001.1"/>
</dbReference>
<dbReference type="InterPro" id="IPR035890">
    <property type="entry name" value="Anti-sigma-28_factor_FlgM_sf"/>
</dbReference>
<evidence type="ECO:0000313" key="3">
    <source>
        <dbReference type="Proteomes" id="UP000032309"/>
    </source>
</evidence>
<comment type="caution">
    <text evidence="2">The sequence shown here is derived from an EMBL/GenBank/DDBJ whole genome shotgun (WGS) entry which is preliminary data.</text>
</comment>